<evidence type="ECO:0000256" key="11">
    <source>
        <dbReference type="ARBA" id="ARBA00022840"/>
    </source>
</evidence>
<evidence type="ECO:0000256" key="9">
    <source>
        <dbReference type="ARBA" id="ARBA00022741"/>
    </source>
</evidence>
<dbReference type="RefSeq" id="WP_053410771.1">
    <property type="nucleotide sequence ID" value="NZ_LHPI01000025.1"/>
</dbReference>
<proteinExistence type="predicted"/>
<keyword evidence="7" id="KW-0808">Transferase</keyword>
<dbReference type="SUPFAM" id="SSF47384">
    <property type="entry name" value="Homodimeric domain of signal transducing histidine kinase"/>
    <property type="match status" value="1"/>
</dbReference>
<keyword evidence="13" id="KW-0902">Two-component regulatory system</keyword>
<dbReference type="InterPro" id="IPR036890">
    <property type="entry name" value="HATPase_C_sf"/>
</dbReference>
<dbReference type="InterPro" id="IPR003661">
    <property type="entry name" value="HisK_dim/P_dom"/>
</dbReference>
<gene>
    <name evidence="17" type="ORF">AKJ31_19845</name>
</gene>
<dbReference type="PANTHER" id="PTHR43065">
    <property type="entry name" value="SENSOR HISTIDINE KINASE"/>
    <property type="match status" value="1"/>
</dbReference>
<dbReference type="GO" id="GO:0005524">
    <property type="term" value="F:ATP binding"/>
    <property type="evidence" value="ECO:0007669"/>
    <property type="project" value="UniProtKB-KW"/>
</dbReference>
<keyword evidence="8 15" id="KW-0812">Transmembrane</keyword>
<evidence type="ECO:0000256" key="5">
    <source>
        <dbReference type="ARBA" id="ARBA00022475"/>
    </source>
</evidence>
<comment type="subcellular location">
    <subcellularLocation>
        <location evidence="2">Cell inner membrane</location>
    </subcellularLocation>
    <subcellularLocation>
        <location evidence="3">Cell membrane</location>
        <topology evidence="3">Multi-pass membrane protein</topology>
    </subcellularLocation>
</comment>
<dbReference type="InterPro" id="IPR005467">
    <property type="entry name" value="His_kinase_dom"/>
</dbReference>
<keyword evidence="10" id="KW-0418">Kinase</keyword>
<dbReference type="PRINTS" id="PR00344">
    <property type="entry name" value="BCTRLSENSOR"/>
</dbReference>
<dbReference type="CDD" id="cd12914">
    <property type="entry name" value="PDC1_DGC_like"/>
    <property type="match status" value="1"/>
</dbReference>
<comment type="caution">
    <text evidence="17">The sequence shown here is derived from an EMBL/GenBank/DDBJ whole genome shotgun (WGS) entry which is preliminary data.</text>
</comment>
<dbReference type="STRING" id="171383.AKJ31_19845"/>
<keyword evidence="5" id="KW-1003">Cell membrane</keyword>
<dbReference type="OrthoDB" id="9772100at2"/>
<evidence type="ECO:0000256" key="4">
    <source>
        <dbReference type="ARBA" id="ARBA00012438"/>
    </source>
</evidence>
<evidence type="ECO:0000256" key="2">
    <source>
        <dbReference type="ARBA" id="ARBA00004533"/>
    </source>
</evidence>
<evidence type="ECO:0000256" key="8">
    <source>
        <dbReference type="ARBA" id="ARBA00022692"/>
    </source>
</evidence>
<keyword evidence="14 15" id="KW-0472">Membrane</keyword>
<evidence type="ECO:0000256" key="13">
    <source>
        <dbReference type="ARBA" id="ARBA00023012"/>
    </source>
</evidence>
<dbReference type="InterPro" id="IPR017055">
    <property type="entry name" value="Sig_transdc_His_kinase_DctB"/>
</dbReference>
<dbReference type="SMART" id="SM00387">
    <property type="entry name" value="HATPase_c"/>
    <property type="match status" value="1"/>
</dbReference>
<dbReference type="AlphaFoldDB" id="A0A0M0HVF3"/>
<keyword evidence="12 15" id="KW-1133">Transmembrane helix</keyword>
<comment type="catalytic activity">
    <reaction evidence="1">
        <text>ATP + protein L-histidine = ADP + protein N-phospho-L-histidine.</text>
        <dbReference type="EC" id="2.7.13.3"/>
    </reaction>
</comment>
<dbReference type="Pfam" id="PF02743">
    <property type="entry name" value="dCache_1"/>
    <property type="match status" value="1"/>
</dbReference>
<protein>
    <recommendedName>
        <fullName evidence="4">histidine kinase</fullName>
        <ecNumber evidence="4">2.7.13.3</ecNumber>
    </recommendedName>
</protein>
<dbReference type="EMBL" id="LHPI01000025">
    <property type="protein sequence ID" value="KOO05867.1"/>
    <property type="molecule type" value="Genomic_DNA"/>
</dbReference>
<dbReference type="InterPro" id="IPR036097">
    <property type="entry name" value="HisK_dim/P_sf"/>
</dbReference>
<sequence length="584" mass="66130">MSKSKKLYSFLTLFIAGLLFVIILTALITQRYWFQRLDQQVSTEAVNVSQYFNKQLERYQHIPDLLTSHYQIRQVLKQETQTYALSKILLDIQKTSGASDVYVLDAHGDVIASSNYQSDKSYIGSNYAFRPYFYQAMQGNRWTDYALGLRSGERGIFFSAPIYTGDESIGVIAVKVDIDKFEQDTEWLAGSNSAKFMVYGKDEVVFISNHPYWRLKQLRESDDYTWSEIQATHRYLDLQQQRLSNAITSTPYLEKSIWQIESSPQHHEQYVYGEAKLPLLDLDFVMLLPVSEARDNVQVSLILASLAYALLVAAMVFVFRRIAGYRQLLFTRNALESEVAQRTQQLENAHQALVQSAKLATIGQLSASVNHEINQPLSAMSTYLVASKRMLAKGMLDEAKQNMVNIELLIARVHKTVAQLKQFSRPSEHRLDWCQWQSCLNNALIVVGPKINSSGVTLEAEPHSMLIWGDPLKLEQVLVNLLSNAVEAMQGCAKKQISIRFEQDGEWELITISDTGTGLDLHTIESIFEPFYSTKSDNGLGLGLAISRSIIQSFGGELLAANNEADQGAKFTLRLKRKPHAEHN</sequence>
<dbReference type="Pfam" id="PF02518">
    <property type="entry name" value="HATPase_c"/>
    <property type="match status" value="1"/>
</dbReference>
<dbReference type="PATRIC" id="fig|171383.3.peg.4048"/>
<keyword evidence="6" id="KW-0597">Phosphoprotein</keyword>
<evidence type="ECO:0000256" key="10">
    <source>
        <dbReference type="ARBA" id="ARBA00022777"/>
    </source>
</evidence>
<dbReference type="GO" id="GO:0000155">
    <property type="term" value="F:phosphorelay sensor kinase activity"/>
    <property type="evidence" value="ECO:0007669"/>
    <property type="project" value="InterPro"/>
</dbReference>
<dbReference type="InterPro" id="IPR029151">
    <property type="entry name" value="Sensor-like_sf"/>
</dbReference>
<dbReference type="InterPro" id="IPR033479">
    <property type="entry name" value="dCache_1"/>
</dbReference>
<dbReference type="InterPro" id="IPR004358">
    <property type="entry name" value="Sig_transdc_His_kin-like_C"/>
</dbReference>
<evidence type="ECO:0000256" key="7">
    <source>
        <dbReference type="ARBA" id="ARBA00022679"/>
    </source>
</evidence>
<dbReference type="InterPro" id="IPR003594">
    <property type="entry name" value="HATPase_dom"/>
</dbReference>
<dbReference type="PANTHER" id="PTHR43065:SF46">
    <property type="entry name" value="C4-DICARBOXYLATE TRANSPORT SENSOR PROTEIN DCTB"/>
    <property type="match status" value="1"/>
</dbReference>
<dbReference type="GO" id="GO:0005886">
    <property type="term" value="C:plasma membrane"/>
    <property type="evidence" value="ECO:0007669"/>
    <property type="project" value="UniProtKB-SubCell"/>
</dbReference>
<dbReference type="CDD" id="cd00082">
    <property type="entry name" value="HisKA"/>
    <property type="match status" value="1"/>
</dbReference>
<evidence type="ECO:0000256" key="15">
    <source>
        <dbReference type="SAM" id="Phobius"/>
    </source>
</evidence>
<evidence type="ECO:0000256" key="6">
    <source>
        <dbReference type="ARBA" id="ARBA00022553"/>
    </source>
</evidence>
<feature type="transmembrane region" description="Helical" evidence="15">
    <location>
        <begin position="299"/>
        <end position="319"/>
    </location>
</feature>
<evidence type="ECO:0000313" key="17">
    <source>
        <dbReference type="EMBL" id="KOO05867.1"/>
    </source>
</evidence>
<dbReference type="Proteomes" id="UP000037530">
    <property type="component" value="Unassembled WGS sequence"/>
</dbReference>
<feature type="transmembrane region" description="Helical" evidence="15">
    <location>
        <begin position="7"/>
        <end position="28"/>
    </location>
</feature>
<reference evidence="18" key="1">
    <citation type="submission" date="2015-08" db="EMBL/GenBank/DDBJ databases">
        <title>Vibrio galatheae sp. nov., a novel member of the Vibrionaceae family isolated from the Solomon Islands.</title>
        <authorList>
            <person name="Giubergia S."/>
            <person name="Machado H."/>
            <person name="Mateiu R.V."/>
            <person name="Gram L."/>
        </authorList>
    </citation>
    <scope>NUCLEOTIDE SEQUENCE [LARGE SCALE GENOMIC DNA]</scope>
    <source>
        <strain evidence="18">DSM 19134</strain>
    </source>
</reference>
<evidence type="ECO:0000256" key="12">
    <source>
        <dbReference type="ARBA" id="ARBA00022989"/>
    </source>
</evidence>
<accession>A0A0M0HVF3</accession>
<dbReference type="CDD" id="cd00075">
    <property type="entry name" value="HATPase"/>
    <property type="match status" value="1"/>
</dbReference>
<dbReference type="SUPFAM" id="SSF103190">
    <property type="entry name" value="Sensory domain-like"/>
    <property type="match status" value="1"/>
</dbReference>
<evidence type="ECO:0000256" key="14">
    <source>
        <dbReference type="ARBA" id="ARBA00023136"/>
    </source>
</evidence>
<dbReference type="EC" id="2.7.13.3" evidence="4"/>
<evidence type="ECO:0000259" key="16">
    <source>
        <dbReference type="PROSITE" id="PS50109"/>
    </source>
</evidence>
<keyword evidence="9" id="KW-0547">Nucleotide-binding</keyword>
<dbReference type="Gene3D" id="1.10.287.130">
    <property type="match status" value="1"/>
</dbReference>
<dbReference type="Gene3D" id="3.30.450.20">
    <property type="entry name" value="PAS domain"/>
    <property type="match status" value="2"/>
</dbReference>
<organism evidence="17 18">
    <name type="scientific">Vibrio hepatarius</name>
    <dbReference type="NCBI Taxonomy" id="171383"/>
    <lineage>
        <taxon>Bacteria</taxon>
        <taxon>Pseudomonadati</taxon>
        <taxon>Pseudomonadota</taxon>
        <taxon>Gammaproteobacteria</taxon>
        <taxon>Vibrionales</taxon>
        <taxon>Vibrionaceae</taxon>
        <taxon>Vibrio</taxon>
        <taxon>Vibrio oreintalis group</taxon>
    </lineage>
</organism>
<dbReference type="SUPFAM" id="SSF55874">
    <property type="entry name" value="ATPase domain of HSP90 chaperone/DNA topoisomerase II/histidine kinase"/>
    <property type="match status" value="1"/>
</dbReference>
<dbReference type="PIRSF" id="PIRSF036431">
    <property type="entry name" value="STHK_DctB"/>
    <property type="match status" value="1"/>
</dbReference>
<dbReference type="Gene3D" id="3.30.565.10">
    <property type="entry name" value="Histidine kinase-like ATPase, C-terminal domain"/>
    <property type="match status" value="1"/>
</dbReference>
<evidence type="ECO:0000256" key="1">
    <source>
        <dbReference type="ARBA" id="ARBA00000085"/>
    </source>
</evidence>
<evidence type="ECO:0000256" key="3">
    <source>
        <dbReference type="ARBA" id="ARBA00004651"/>
    </source>
</evidence>
<name>A0A0M0HVF3_9VIBR</name>
<keyword evidence="18" id="KW-1185">Reference proteome</keyword>
<evidence type="ECO:0000313" key="18">
    <source>
        <dbReference type="Proteomes" id="UP000037530"/>
    </source>
</evidence>
<keyword evidence="11" id="KW-0067">ATP-binding</keyword>
<feature type="domain" description="Histidine kinase" evidence="16">
    <location>
        <begin position="368"/>
        <end position="579"/>
    </location>
</feature>
<dbReference type="PROSITE" id="PS50109">
    <property type="entry name" value="HIS_KIN"/>
    <property type="match status" value="1"/>
</dbReference>